<dbReference type="SUPFAM" id="SSF53850">
    <property type="entry name" value="Periplasmic binding protein-like II"/>
    <property type="match status" value="1"/>
</dbReference>
<evidence type="ECO:0000259" key="2">
    <source>
        <dbReference type="Pfam" id="PF00496"/>
    </source>
</evidence>
<dbReference type="InterPro" id="IPR030678">
    <property type="entry name" value="Peptide/Ni-bd"/>
</dbReference>
<evidence type="ECO:0000313" key="3">
    <source>
        <dbReference type="EMBL" id="HIZ89824.1"/>
    </source>
</evidence>
<accession>A0A9D2KAY7</accession>
<evidence type="ECO:0000256" key="1">
    <source>
        <dbReference type="SAM" id="SignalP"/>
    </source>
</evidence>
<dbReference type="Gene3D" id="3.10.105.10">
    <property type="entry name" value="Dipeptide-binding Protein, Domain 3"/>
    <property type="match status" value="1"/>
</dbReference>
<dbReference type="EMBL" id="DXAQ01000121">
    <property type="protein sequence ID" value="HIZ89824.1"/>
    <property type="molecule type" value="Genomic_DNA"/>
</dbReference>
<dbReference type="GO" id="GO:0020037">
    <property type="term" value="F:heme binding"/>
    <property type="evidence" value="ECO:0007669"/>
    <property type="project" value="InterPro"/>
</dbReference>
<evidence type="ECO:0000313" key="4">
    <source>
        <dbReference type="Proteomes" id="UP000824176"/>
    </source>
</evidence>
<reference evidence="3" key="2">
    <citation type="submission" date="2021-04" db="EMBL/GenBank/DDBJ databases">
        <authorList>
            <person name="Gilroy R."/>
        </authorList>
    </citation>
    <scope>NUCLEOTIDE SEQUENCE</scope>
    <source>
        <strain evidence="3">ChiW4-1371</strain>
    </source>
</reference>
<dbReference type="PANTHER" id="PTHR30290">
    <property type="entry name" value="PERIPLASMIC BINDING COMPONENT OF ABC TRANSPORTER"/>
    <property type="match status" value="1"/>
</dbReference>
<dbReference type="InterPro" id="IPR000914">
    <property type="entry name" value="SBP_5_dom"/>
</dbReference>
<feature type="chain" id="PRO_5038364235" evidence="1">
    <location>
        <begin position="21"/>
        <end position="519"/>
    </location>
</feature>
<gene>
    <name evidence="3" type="primary">nikA</name>
    <name evidence="3" type="ORF">H9804_07750</name>
</gene>
<keyword evidence="1" id="KW-0732">Signal</keyword>
<protein>
    <submittedName>
        <fullName evidence="3">Nickel ABC transporter substrate-binding protein</fullName>
    </submittedName>
</protein>
<dbReference type="Proteomes" id="UP000824176">
    <property type="component" value="Unassembled WGS sequence"/>
</dbReference>
<feature type="domain" description="Solute-binding protein family 5" evidence="2">
    <location>
        <begin position="65"/>
        <end position="432"/>
    </location>
</feature>
<dbReference type="Gene3D" id="3.40.190.10">
    <property type="entry name" value="Periplasmic binding protein-like II"/>
    <property type="match status" value="1"/>
</dbReference>
<feature type="signal peptide" evidence="1">
    <location>
        <begin position="1"/>
        <end position="20"/>
    </location>
</feature>
<dbReference type="InterPro" id="IPR039424">
    <property type="entry name" value="SBP_5"/>
</dbReference>
<dbReference type="GO" id="GO:0043190">
    <property type="term" value="C:ATP-binding cassette (ABC) transporter complex"/>
    <property type="evidence" value="ECO:0007669"/>
    <property type="project" value="InterPro"/>
</dbReference>
<name>A0A9D2KAY7_9BACT</name>
<proteinExistence type="predicted"/>
<dbReference type="AlphaFoldDB" id="A0A9D2KAY7"/>
<dbReference type="GO" id="GO:0015675">
    <property type="term" value="P:nickel cation transport"/>
    <property type="evidence" value="ECO:0007669"/>
    <property type="project" value="InterPro"/>
</dbReference>
<reference evidence="3" key="1">
    <citation type="journal article" date="2021" name="PeerJ">
        <title>Extensive microbial diversity within the chicken gut microbiome revealed by metagenomics and culture.</title>
        <authorList>
            <person name="Gilroy R."/>
            <person name="Ravi A."/>
            <person name="Getino M."/>
            <person name="Pursley I."/>
            <person name="Horton D.L."/>
            <person name="Alikhan N.F."/>
            <person name="Baker D."/>
            <person name="Gharbi K."/>
            <person name="Hall N."/>
            <person name="Watson M."/>
            <person name="Adriaenssens E.M."/>
            <person name="Foster-Nyarko E."/>
            <person name="Jarju S."/>
            <person name="Secka A."/>
            <person name="Antonio M."/>
            <person name="Oren A."/>
            <person name="Chaudhuri R.R."/>
            <person name="La Ragione R."/>
            <person name="Hildebrand F."/>
            <person name="Pallen M.J."/>
        </authorList>
    </citation>
    <scope>NUCLEOTIDE SEQUENCE</scope>
    <source>
        <strain evidence="3">ChiW4-1371</strain>
    </source>
</reference>
<dbReference type="GO" id="GO:0015833">
    <property type="term" value="P:peptide transport"/>
    <property type="evidence" value="ECO:0007669"/>
    <property type="project" value="TreeGrafter"/>
</dbReference>
<dbReference type="PIRSF" id="PIRSF002741">
    <property type="entry name" value="MppA"/>
    <property type="match status" value="1"/>
</dbReference>
<comment type="caution">
    <text evidence="3">The sequence shown here is derived from an EMBL/GenBank/DDBJ whole genome shotgun (WGS) entry which is preliminary data.</text>
</comment>
<dbReference type="PANTHER" id="PTHR30290:SF37">
    <property type="entry name" value="NICKEL-BINDING PERIPLASMIC PROTEIN"/>
    <property type="match status" value="1"/>
</dbReference>
<dbReference type="GO" id="GO:1904680">
    <property type="term" value="F:peptide transmembrane transporter activity"/>
    <property type="evidence" value="ECO:0007669"/>
    <property type="project" value="TreeGrafter"/>
</dbReference>
<sequence length="519" mass="58801">MMKKFLIVFFILFITSYGFAASKDTLIIAYPVNAGPLNPHLYNPNQMYAQTMVYDSLVRYTPNGMEPALAESWQISKDGLTYTFKLRNAKFSDGTEVTAEAVKMNFDAVMQNKARHSWIALVSMIESFKAEDNKTFILKLSKPYNLTLKELSVARPFRILAPSGFLDSADTSKGIKAPVGSGPWKLKETKLGEYDIFERNEYYWGIKPKYKYVKVLVLPDANSRIIALETGKIDMLLGEGSFTLENFVRLSKNKDIAAYKSEPRMTNMIALNSSRGNTKDAAVRKAVMMAVNKENIIKYILLNQEVQAEQIFNPDLEYCNAGIIPYKYNIIEANNILENAGWKKKGLYREKNGQILSIDLHYIGIDPKQKAIAETMQADLMQAGIKLNLIAEESTIFYSLQANGNFDMIFNKTWGPPFDPGTFAGGMRKPSHADYQAQSGLKEKAEIDNAISQLIISDNKTNITEKYKYLLNTFHNEAVYLPISYELDLALVRKDRVKNFQFGNMVTEFMLHTLEPADD</sequence>
<dbReference type="GO" id="GO:0016151">
    <property type="term" value="F:nickel cation binding"/>
    <property type="evidence" value="ECO:0007669"/>
    <property type="project" value="InterPro"/>
</dbReference>
<dbReference type="Pfam" id="PF00496">
    <property type="entry name" value="SBP_bac_5"/>
    <property type="match status" value="1"/>
</dbReference>
<dbReference type="NCBIfam" id="TIGR02294">
    <property type="entry name" value="nickel_nikA"/>
    <property type="match status" value="1"/>
</dbReference>
<dbReference type="InterPro" id="IPR011980">
    <property type="entry name" value="CntA-like"/>
</dbReference>
<dbReference type="CDD" id="cd08489">
    <property type="entry name" value="PBP2_NikA"/>
    <property type="match status" value="1"/>
</dbReference>
<dbReference type="GO" id="GO:0030288">
    <property type="term" value="C:outer membrane-bounded periplasmic space"/>
    <property type="evidence" value="ECO:0007669"/>
    <property type="project" value="TreeGrafter"/>
</dbReference>
<organism evidence="3 4">
    <name type="scientific">Candidatus Mucispirillum faecigallinarum</name>
    <dbReference type="NCBI Taxonomy" id="2838699"/>
    <lineage>
        <taxon>Bacteria</taxon>
        <taxon>Pseudomonadati</taxon>
        <taxon>Deferribacterota</taxon>
        <taxon>Deferribacteres</taxon>
        <taxon>Deferribacterales</taxon>
        <taxon>Mucispirillaceae</taxon>
        <taxon>Mucispirillum</taxon>
    </lineage>
</organism>